<dbReference type="GO" id="GO:0019748">
    <property type="term" value="P:secondary metabolic process"/>
    <property type="evidence" value="ECO:0007669"/>
    <property type="project" value="TreeGrafter"/>
</dbReference>
<accession>A0A367FFF0</accession>
<keyword evidence="1" id="KW-0456">Lyase</keyword>
<proteinExistence type="predicted"/>
<evidence type="ECO:0000259" key="2">
    <source>
        <dbReference type="Pfam" id="PF04909"/>
    </source>
</evidence>
<dbReference type="GO" id="GO:0016787">
    <property type="term" value="F:hydrolase activity"/>
    <property type="evidence" value="ECO:0007669"/>
    <property type="project" value="UniProtKB-KW"/>
</dbReference>
<evidence type="ECO:0000256" key="1">
    <source>
        <dbReference type="ARBA" id="ARBA00023239"/>
    </source>
</evidence>
<dbReference type="AlphaFoldDB" id="A0A367FFF0"/>
<dbReference type="SUPFAM" id="SSF51556">
    <property type="entry name" value="Metallo-dependent hydrolases"/>
    <property type="match status" value="1"/>
</dbReference>
<gene>
    <name evidence="3" type="ORF">DQ384_24885</name>
</gene>
<dbReference type="Pfam" id="PF04909">
    <property type="entry name" value="Amidohydro_2"/>
    <property type="match status" value="1"/>
</dbReference>
<dbReference type="PANTHER" id="PTHR21240:SF28">
    <property type="entry name" value="ISO-OROTATE DECARBOXYLASE (EUROFUNG)"/>
    <property type="match status" value="1"/>
</dbReference>
<keyword evidence="3" id="KW-0378">Hydrolase</keyword>
<evidence type="ECO:0000313" key="3">
    <source>
        <dbReference type="EMBL" id="RCG28407.1"/>
    </source>
</evidence>
<dbReference type="InterPro" id="IPR032465">
    <property type="entry name" value="ACMSD"/>
</dbReference>
<dbReference type="InterPro" id="IPR006680">
    <property type="entry name" value="Amidohydro-rel"/>
</dbReference>
<dbReference type="PANTHER" id="PTHR21240">
    <property type="entry name" value="2-AMINO-3-CARBOXYLMUCONATE-6-SEMIALDEHYDE DECARBOXYLASE"/>
    <property type="match status" value="1"/>
</dbReference>
<dbReference type="GO" id="GO:0005737">
    <property type="term" value="C:cytoplasm"/>
    <property type="evidence" value="ECO:0007669"/>
    <property type="project" value="TreeGrafter"/>
</dbReference>
<dbReference type="Gene3D" id="3.20.20.140">
    <property type="entry name" value="Metal-dependent hydrolases"/>
    <property type="match status" value="1"/>
</dbReference>
<dbReference type="EMBL" id="QOIL01000014">
    <property type="protein sequence ID" value="RCG28407.1"/>
    <property type="molecule type" value="Genomic_DNA"/>
</dbReference>
<sequence>MPEPGDLADLRLRDYRPYSRMRAPNRRRARAAVSAMDAHAHLGRWLTGGDWAVPDVAELIDLMEACNIAAMVNLDGRWGGELEANLDRYDRAHPDRFATFCHVDWNALAEPRPGERLAGDLARSVASGARGLKVWKDLGLEVRDGDGRLVSPDDRRLAPLWEKAAELGVPVAIHTADPVAFFDPVDERNERLEELLRHPEWSFADERYPRFERLIAALEALVAANPDTAFIGLHAGCHAEDLSWVDRMLGAYPNLCIDIAARVAELGRQPRRTRELIMRHRDRVLFGTDQIPPRREVYEIYFRFAETADEHFPYSPKDPPPNGRWRISGIDLPTEVLEKVYAGNLRRLLGGRG</sequence>
<protein>
    <submittedName>
        <fullName evidence="3">Amidohydrolase</fullName>
    </submittedName>
</protein>
<dbReference type="OrthoDB" id="8673173at2"/>
<keyword evidence="4" id="KW-1185">Reference proteome</keyword>
<name>A0A367FFF0_9ACTN</name>
<reference evidence="3 4" key="1">
    <citation type="submission" date="2018-06" db="EMBL/GenBank/DDBJ databases">
        <title>Sphaerisporangium craniellae sp. nov., isolated from a marine sponge in the South China Sea.</title>
        <authorList>
            <person name="Li L."/>
        </authorList>
    </citation>
    <scope>NUCLEOTIDE SEQUENCE [LARGE SCALE GENOMIC DNA]</scope>
    <source>
        <strain evidence="3 4">CCTCC AA 208026</strain>
    </source>
</reference>
<feature type="domain" description="Amidohydrolase-related" evidence="2">
    <location>
        <begin position="111"/>
        <end position="350"/>
    </location>
</feature>
<dbReference type="GO" id="GO:0016831">
    <property type="term" value="F:carboxy-lyase activity"/>
    <property type="evidence" value="ECO:0007669"/>
    <property type="project" value="InterPro"/>
</dbReference>
<organism evidence="3 4">
    <name type="scientific">Sphaerisporangium album</name>
    <dbReference type="NCBI Taxonomy" id="509200"/>
    <lineage>
        <taxon>Bacteria</taxon>
        <taxon>Bacillati</taxon>
        <taxon>Actinomycetota</taxon>
        <taxon>Actinomycetes</taxon>
        <taxon>Streptosporangiales</taxon>
        <taxon>Streptosporangiaceae</taxon>
        <taxon>Sphaerisporangium</taxon>
    </lineage>
</organism>
<dbReference type="Proteomes" id="UP000253094">
    <property type="component" value="Unassembled WGS sequence"/>
</dbReference>
<comment type="caution">
    <text evidence="3">The sequence shown here is derived from an EMBL/GenBank/DDBJ whole genome shotgun (WGS) entry which is preliminary data.</text>
</comment>
<dbReference type="InterPro" id="IPR032466">
    <property type="entry name" value="Metal_Hydrolase"/>
</dbReference>
<evidence type="ECO:0000313" key="4">
    <source>
        <dbReference type="Proteomes" id="UP000253094"/>
    </source>
</evidence>
<dbReference type="RefSeq" id="WP_114031318.1">
    <property type="nucleotide sequence ID" value="NZ_QOIL01000014.1"/>
</dbReference>